<dbReference type="AlphaFoldDB" id="A0A0P1AQM1"/>
<name>A0A0P1AQM1_PLAHL</name>
<dbReference type="EMBL" id="CCYD01000675">
    <property type="protein sequence ID" value="CEG43625.1"/>
    <property type="molecule type" value="Genomic_DNA"/>
</dbReference>
<evidence type="ECO:0000313" key="1">
    <source>
        <dbReference type="EMBL" id="CEG43625.1"/>
    </source>
</evidence>
<reference evidence="2" key="1">
    <citation type="submission" date="2014-09" db="EMBL/GenBank/DDBJ databases">
        <authorList>
            <person name="Sharma Rahul"/>
            <person name="Thines Marco"/>
        </authorList>
    </citation>
    <scope>NUCLEOTIDE SEQUENCE [LARGE SCALE GENOMIC DNA]</scope>
</reference>
<sequence length="233" mass="27634">MLQADEHVHALYEDRRLTVSFKPEPVNLSTLGEKSPSYLSRIANWFKNLKTTTRLAWTLFRTGFHNPDQALLMGYTPGYYISVWRKFDPTFTYLKNPDPGGDMYQKLLRFGEYYDDLQHHQGSIKDLAEKLSNVEKQMKDMSWISRIRARIAMWKTRRLLNKGVPEEKLLEKGVSPYLYFRWLKEKQGSIPTLQDGFVNWFATKDAMAWLKYQRLYDKKFPYPRKGIDYAKIP</sequence>
<evidence type="ECO:0000313" key="2">
    <source>
        <dbReference type="Proteomes" id="UP000054928"/>
    </source>
</evidence>
<organism evidence="1 2">
    <name type="scientific">Plasmopara halstedii</name>
    <name type="common">Downy mildew of sunflower</name>
    <dbReference type="NCBI Taxonomy" id="4781"/>
    <lineage>
        <taxon>Eukaryota</taxon>
        <taxon>Sar</taxon>
        <taxon>Stramenopiles</taxon>
        <taxon>Oomycota</taxon>
        <taxon>Peronosporomycetes</taxon>
        <taxon>Peronosporales</taxon>
        <taxon>Peronosporaceae</taxon>
        <taxon>Plasmopara</taxon>
    </lineage>
</organism>
<accession>A0A0P1AQM1</accession>
<keyword evidence="2" id="KW-1185">Reference proteome</keyword>
<protein>
    <submittedName>
        <fullName evidence="1">Uncharacterized protein</fullName>
    </submittedName>
</protein>
<dbReference type="Proteomes" id="UP000054928">
    <property type="component" value="Unassembled WGS sequence"/>
</dbReference>
<dbReference type="GeneID" id="36408871"/>
<dbReference type="RefSeq" id="XP_024579994.1">
    <property type="nucleotide sequence ID" value="XM_024729637.1"/>
</dbReference>
<proteinExistence type="predicted"/>